<dbReference type="PANTHER" id="PTHR31276:SF10">
    <property type="entry name" value="PROTEIN MIZU-KUSSEI 1-LIKE"/>
    <property type="match status" value="1"/>
</dbReference>
<dbReference type="AlphaFoldDB" id="A0AAP0J9H4"/>
<keyword evidence="2" id="KW-1185">Reference proteome</keyword>
<name>A0AAP0J9H4_9MAGN</name>
<dbReference type="InterPro" id="IPR006460">
    <property type="entry name" value="MIZ1-like_pln"/>
</dbReference>
<dbReference type="GO" id="GO:0010274">
    <property type="term" value="P:hydrotropism"/>
    <property type="evidence" value="ECO:0007669"/>
    <property type="project" value="InterPro"/>
</dbReference>
<evidence type="ECO:0000313" key="1">
    <source>
        <dbReference type="EMBL" id="KAK9130137.1"/>
    </source>
</evidence>
<reference evidence="1 2" key="1">
    <citation type="submission" date="2024-01" db="EMBL/GenBank/DDBJ databases">
        <title>Genome assemblies of Stephania.</title>
        <authorList>
            <person name="Yang L."/>
        </authorList>
    </citation>
    <scope>NUCLEOTIDE SEQUENCE [LARGE SCALE GENOMIC DNA]</scope>
    <source>
        <strain evidence="1">QJT</strain>
        <tissue evidence="1">Leaf</tissue>
    </source>
</reference>
<proteinExistence type="predicted"/>
<dbReference type="PANTHER" id="PTHR31276">
    <property type="match status" value="1"/>
</dbReference>
<evidence type="ECO:0000313" key="2">
    <source>
        <dbReference type="Proteomes" id="UP001417504"/>
    </source>
</evidence>
<comment type="caution">
    <text evidence="1">The sequence shown here is derived from an EMBL/GenBank/DDBJ whole genome shotgun (WGS) entry which is preliminary data.</text>
</comment>
<dbReference type="EMBL" id="JBBNAE010000004">
    <property type="protein sequence ID" value="KAK9130137.1"/>
    <property type="molecule type" value="Genomic_DNA"/>
</dbReference>
<accession>A0AAP0J9H4</accession>
<protein>
    <submittedName>
        <fullName evidence="1">Uncharacterized protein</fullName>
    </submittedName>
</protein>
<gene>
    <name evidence="1" type="ORF">Sjap_010624</name>
</gene>
<sequence>MTYPTGGAAHIVEDVITTVDCQKQVKSWRILRSILRFLMPTCKCNHFHEEQEGVLLGDHQREEHREEQHIEEQRDGILLHFNNYYHYPQSIQVSNTNTITGTIFGYRHGKVSLCIQSNPKTTQPILLLELAVSTATLAKEMRNGLLRIALKSKTDSPPSSSLLSVPVWTMYCNGRKMGCAFKRHLTHNDMDVLRLMRSVFVGTGTISGKRLKCDDELMYLRANFEHVLGSSDSESFHMISPDGSTSILIKSLSTDGSTDGSKKTN</sequence>
<organism evidence="1 2">
    <name type="scientific">Stephania japonica</name>
    <dbReference type="NCBI Taxonomy" id="461633"/>
    <lineage>
        <taxon>Eukaryota</taxon>
        <taxon>Viridiplantae</taxon>
        <taxon>Streptophyta</taxon>
        <taxon>Embryophyta</taxon>
        <taxon>Tracheophyta</taxon>
        <taxon>Spermatophyta</taxon>
        <taxon>Magnoliopsida</taxon>
        <taxon>Ranunculales</taxon>
        <taxon>Menispermaceae</taxon>
        <taxon>Menispermoideae</taxon>
        <taxon>Cissampelideae</taxon>
        <taxon>Stephania</taxon>
    </lineage>
</organism>
<dbReference type="Pfam" id="PF04759">
    <property type="entry name" value="DUF617"/>
    <property type="match status" value="1"/>
</dbReference>
<dbReference type="Proteomes" id="UP001417504">
    <property type="component" value="Unassembled WGS sequence"/>
</dbReference>
<dbReference type="NCBIfam" id="TIGR01570">
    <property type="entry name" value="A_thal_3588"/>
    <property type="match status" value="1"/>
</dbReference>